<dbReference type="SUPFAM" id="SSF56672">
    <property type="entry name" value="DNA/RNA polymerases"/>
    <property type="match status" value="1"/>
</dbReference>
<organism evidence="2 3">
    <name type="scientific">Juglans regia</name>
    <name type="common">English walnut</name>
    <dbReference type="NCBI Taxonomy" id="51240"/>
    <lineage>
        <taxon>Eukaryota</taxon>
        <taxon>Viridiplantae</taxon>
        <taxon>Streptophyta</taxon>
        <taxon>Embryophyta</taxon>
        <taxon>Tracheophyta</taxon>
        <taxon>Spermatophyta</taxon>
        <taxon>Magnoliopsida</taxon>
        <taxon>eudicotyledons</taxon>
        <taxon>Gunneridae</taxon>
        <taxon>Pentapetalae</taxon>
        <taxon>rosids</taxon>
        <taxon>fabids</taxon>
        <taxon>Fagales</taxon>
        <taxon>Juglandaceae</taxon>
        <taxon>Juglans</taxon>
    </lineage>
</organism>
<dbReference type="PANTHER" id="PTHR11439:SF498">
    <property type="entry name" value="DNAK FAMILY PROTEIN"/>
    <property type="match status" value="1"/>
</dbReference>
<dbReference type="OrthoDB" id="414945at2759"/>
<evidence type="ECO:0000259" key="1">
    <source>
        <dbReference type="Pfam" id="PF07727"/>
    </source>
</evidence>
<dbReference type="STRING" id="51240.A0A2I4GH40"/>
<dbReference type="Proteomes" id="UP000235220">
    <property type="component" value="Chromosome 12"/>
</dbReference>
<dbReference type="InterPro" id="IPR013103">
    <property type="entry name" value="RVT_2"/>
</dbReference>
<protein>
    <submittedName>
        <fullName evidence="3">Uncharacterized mitochondrial protein AtMg00810-like</fullName>
    </submittedName>
</protein>
<dbReference type="Pfam" id="PF07727">
    <property type="entry name" value="RVT_2"/>
    <property type="match status" value="1"/>
</dbReference>
<feature type="domain" description="Reverse transcriptase Ty1/copia-type" evidence="1">
    <location>
        <begin position="4"/>
        <end position="82"/>
    </location>
</feature>
<sequence length="208" mass="23683">MALLVYVNDILIASNDMTFVNTFKNFLDQKFKLKDLGPLKSFLGLEVARNTSGISLSQRKYALDILSDIGFLGSKQVKKPMEQHLKLSRSDGDLLEDPKLYRRLVGRLLYLTITRLDLTFAVHTLSQFMDSPRLPHLQAAHRVIQYIKDSPGQGLFFPSNSNLKLNGFAEFDWARCQDTRRSITGFCIFLGSTLISWKSKKQSMVSRS</sequence>
<accession>A0A2I4GH40</accession>
<gene>
    <name evidence="3" type="primary">LOC109007823</name>
</gene>
<name>A0A2I4GH40_JUGRE</name>
<reference evidence="3" key="1">
    <citation type="submission" date="2025-08" db="UniProtKB">
        <authorList>
            <consortium name="RefSeq"/>
        </authorList>
    </citation>
    <scope>IDENTIFICATION</scope>
    <source>
        <tissue evidence="3">Leaves</tissue>
    </source>
</reference>
<evidence type="ECO:0000313" key="2">
    <source>
        <dbReference type="Proteomes" id="UP000235220"/>
    </source>
</evidence>
<dbReference type="InterPro" id="IPR043502">
    <property type="entry name" value="DNA/RNA_pol_sf"/>
</dbReference>
<dbReference type="CDD" id="cd09272">
    <property type="entry name" value="RNase_HI_RT_Ty1"/>
    <property type="match status" value="1"/>
</dbReference>
<dbReference type="PANTHER" id="PTHR11439">
    <property type="entry name" value="GAG-POL-RELATED RETROTRANSPOSON"/>
    <property type="match status" value="1"/>
</dbReference>
<proteinExistence type="predicted"/>
<dbReference type="AlphaFoldDB" id="A0A2I4GH40"/>
<dbReference type="Gramene" id="Jr12_18430_p1">
    <property type="protein sequence ID" value="cds.Jr12_18430_p1"/>
    <property type="gene ID" value="Jr12_18430"/>
</dbReference>
<dbReference type="GeneID" id="109007823"/>
<dbReference type="RefSeq" id="XP_018843220.1">
    <property type="nucleotide sequence ID" value="XM_018987675.1"/>
</dbReference>
<keyword evidence="2" id="KW-1185">Reference proteome</keyword>
<evidence type="ECO:0000313" key="3">
    <source>
        <dbReference type="RefSeq" id="XP_018843220.1"/>
    </source>
</evidence>
<dbReference type="KEGG" id="jre:109007823"/>